<dbReference type="PANTHER" id="PTHR30469">
    <property type="entry name" value="MULTIDRUG RESISTANCE PROTEIN MDTA"/>
    <property type="match status" value="1"/>
</dbReference>
<proteinExistence type="predicted"/>
<reference evidence="3" key="1">
    <citation type="submission" date="2016-04" db="EMBL/GenBank/DDBJ databases">
        <authorList>
            <person name="Chen L."/>
            <person name="Zhuang W."/>
            <person name="Wang G."/>
        </authorList>
    </citation>
    <scope>NUCLEOTIDE SEQUENCE [LARGE SCALE GENOMIC DNA]</scope>
    <source>
        <strain evidence="3">208</strain>
    </source>
</reference>
<organism evidence="2 3">
    <name type="scientific">Niastella populi</name>
    <dbReference type="NCBI Taxonomy" id="550983"/>
    <lineage>
        <taxon>Bacteria</taxon>
        <taxon>Pseudomonadati</taxon>
        <taxon>Bacteroidota</taxon>
        <taxon>Chitinophagia</taxon>
        <taxon>Chitinophagales</taxon>
        <taxon>Chitinophagaceae</taxon>
        <taxon>Niastella</taxon>
    </lineage>
</organism>
<protein>
    <recommendedName>
        <fullName evidence="1">YknX-like C-terminal permuted SH3-like domain-containing protein</fullName>
    </recommendedName>
</protein>
<dbReference type="InterPro" id="IPR058637">
    <property type="entry name" value="YknX-like_C"/>
</dbReference>
<sequence>MLSLITKLPAGIRLTVLLIYPLVFQFCTGGGGATSAESPPFTDSAFAGKLNDTIRVTTRYCVPEDFIYVVEAYGKLRRSGGQLQAFTGILESDFRYIKSGQKVTVKILGSADEVQGQVADIGKYVDDNGIINVRITLSSQRDLLAGMNIVASIRNSIPGRLIVPREAVIVHGDSTVVFTIREGKSVWNYVALGKDNGREVEVLRGLKPGDKVIISNNIELTQDSPVKE</sequence>
<dbReference type="PANTHER" id="PTHR30469:SF15">
    <property type="entry name" value="HLYD FAMILY OF SECRETION PROTEINS"/>
    <property type="match status" value="1"/>
</dbReference>
<dbReference type="Proteomes" id="UP000192276">
    <property type="component" value="Unassembled WGS sequence"/>
</dbReference>
<dbReference type="RefSeq" id="WP_081164510.1">
    <property type="nucleotide sequence ID" value="NZ_LWBP01000167.1"/>
</dbReference>
<dbReference type="STRING" id="550983.A4R26_20805"/>
<accession>A0A1V9FNB7</accession>
<dbReference type="Gene3D" id="2.40.420.20">
    <property type="match status" value="1"/>
</dbReference>
<dbReference type="EMBL" id="LWBP01000167">
    <property type="protein sequence ID" value="OQP59828.1"/>
    <property type="molecule type" value="Genomic_DNA"/>
</dbReference>
<keyword evidence="3" id="KW-1185">Reference proteome</keyword>
<evidence type="ECO:0000313" key="3">
    <source>
        <dbReference type="Proteomes" id="UP000192276"/>
    </source>
</evidence>
<evidence type="ECO:0000313" key="2">
    <source>
        <dbReference type="EMBL" id="OQP59828.1"/>
    </source>
</evidence>
<dbReference type="GO" id="GO:0015562">
    <property type="term" value="F:efflux transmembrane transporter activity"/>
    <property type="evidence" value="ECO:0007669"/>
    <property type="project" value="TreeGrafter"/>
</dbReference>
<dbReference type="AlphaFoldDB" id="A0A1V9FNB7"/>
<gene>
    <name evidence="2" type="ORF">A4R26_20805</name>
</gene>
<dbReference type="Gene3D" id="2.40.30.170">
    <property type="match status" value="1"/>
</dbReference>
<dbReference type="GO" id="GO:1990281">
    <property type="term" value="C:efflux pump complex"/>
    <property type="evidence" value="ECO:0007669"/>
    <property type="project" value="TreeGrafter"/>
</dbReference>
<dbReference type="OrthoDB" id="1522646at2"/>
<evidence type="ECO:0000259" key="1">
    <source>
        <dbReference type="Pfam" id="PF25989"/>
    </source>
</evidence>
<dbReference type="Pfam" id="PF25989">
    <property type="entry name" value="YknX_C"/>
    <property type="match status" value="1"/>
</dbReference>
<name>A0A1V9FNB7_9BACT</name>
<comment type="caution">
    <text evidence="2">The sequence shown here is derived from an EMBL/GenBank/DDBJ whole genome shotgun (WGS) entry which is preliminary data.</text>
</comment>
<feature type="domain" description="YknX-like C-terminal permuted SH3-like" evidence="1">
    <location>
        <begin position="162"/>
        <end position="226"/>
    </location>
</feature>